<gene>
    <name evidence="4" type="ORF">FGIG_05280</name>
</gene>
<feature type="region of interest" description="Disordered" evidence="2">
    <location>
        <begin position="345"/>
        <end position="367"/>
    </location>
</feature>
<feature type="region of interest" description="Disordered" evidence="2">
    <location>
        <begin position="1215"/>
        <end position="1244"/>
    </location>
</feature>
<dbReference type="Proteomes" id="UP000316759">
    <property type="component" value="Unassembled WGS sequence"/>
</dbReference>
<name>A0A504Y187_FASGI</name>
<feature type="compositionally biased region" description="Polar residues" evidence="2">
    <location>
        <begin position="1732"/>
        <end position="1744"/>
    </location>
</feature>
<feature type="compositionally biased region" description="Acidic residues" evidence="2">
    <location>
        <begin position="1289"/>
        <end position="1299"/>
    </location>
</feature>
<feature type="region of interest" description="Disordered" evidence="2">
    <location>
        <begin position="467"/>
        <end position="536"/>
    </location>
</feature>
<sequence>MTDIQDYTSEIQTSSEVGQTKPDWAEPETNANVSADVELMPNVYADDSCLLIRAMSPMCSATEDDSNTVEDPLPNSFYSSDKKSNLDYQTPACDAVVDAGVDTASVLERDTFLDPKIEEHDRNQESISLPKEHVFRIAIEDDISSSDANKSDDQIYYLPLAIGASGGNPESENLDFNKLSGLGETAQSDNVLRDLGKPLSQMAGSTQSAASISNESVSTNGSRTMSHTESTTMSGSTTTSSFLTCKSTLVTDSMLKAGTIPESITQQFNQIAKLNKSSLRSRRTVRTTTTRVTPGHLICTPASTSAKSDKAVRDSLSDRLGISAVGPGTSQSTSAIPIFNTIAQDVQSSGGSPQSSSLFANPNPKRPIHARFHSDETKPMTDFESPTGWYSNPCSGDQISPSTTTAEFVTTVHVTTTCTTTTTTVPRQPITYVRSVTAERLPVFIRSGGSGVVNAGVLRSKSAAGTISANRRGKSDQIHSTDEEILDHDNVAVEDAHRSLPDSSVESQCHSSGHTGSEEGSTSSLPSLGTAGSGSTSAAATLEIQSVVPAASDPNLPPDSVKESTAATASSVTKSEGSALPGSDSVDEQVRLSDNSYVTLLKRRHIMKELIQVEKEYVGALATLVNSYMIPLKQERILDDQQVDIIFFKISELFNYHLSFLNTLQMWEMTNTVGDKLLDMFSREAVAICYCSFVENFPNSEKTLEACWNTKSSFQKFCEQKLRTLRSKLPLKALLVQPVQRIPRYELLVKRLIEYTPTNFSDSALLIEARNAIHRLAVRVNTVQADGQDESMMDGIKLLARLLAPATITPNRVYIRHDIVSLEDRKDPVCIFMFTDQIVFTVAKRRGTQTVKKPIFLRLQSPKGVETIENIKYKIFHRLGIEAIDFEPCDGNESDHLVQHRELRDKKDLTLLAEIENISAKLDYRHHDLDTVVRNLYQSVQQELEDLRTARCASTPMPKHLSVFSATTKEGIERYELTFPSGEKRKDWERTVMELKRQLSSVKRTSHFLGSLEVPRTLSGIQLSCSAVVEFACLTKTTLRDVWICASDGYTGYICLLSLHPRPMIYLNTPLAGCNSRITCICAVPGSPVPNTRRISCIHGSVTVRSKPSSFSAQRITKPRLSLSKSDEGIELTGMENKDRSKSENTVHSTKITSVGEQQRSSGPDERETNSVRKYSSSQLDDDSETLCYVHTHTSNSALTTPPDTPTLREANEVVDTPQVSESEQQKQSKLGAPESDSRQSELSYFAREAKCPSEPFLQEAGAAENPVTDGAGADEPEPQMSDYSDSSDISDGENEAQDETSSSQTTQTTSKESSNEAAADSQVCPRNPKGIRLFDPHRPTMWLGTEDGTIYIFHADDNIKTSRQRQQLKLPSGINSILHLDVRLFVACANGNFFVYDRNSEGQWDMDSPRVLHLAPDHDSQIVVRRMLAVAGNVWCAAHRFVYVLNSVTLKVEFKPCFIVRALIDVIRDQCNYQCSDFISFLLNLIPIFPPPKLSFPLNGNPADPRGIQLMAYGNQTVWLATDNSPRVSVYHATTGEFLMEIDLKPIVIQSLRNCDEIIMRHKEACLRITCLTVCKDLLWAGTSAGVIVTVAIPRVTHNSTKQSMEPPQLEVLKRGHIGHVRFLVSLESAVEPGTSLIPERPRISLSPMHESDTTKFDFGQKELSADPLSSNGGIEKTETSSESRPTSYGVERRRSVHSDAVSSTLPVRSPQPPPRPKPPNLANIQHAMKSEQSPMNESSPSDVLQPRENRLSLSQSHRHYLLGVRRASVNPYTTIATQVQVISGGEGLEEFSTSEHISSPPEVNPSENLGDDDSTNQILIWDVH</sequence>
<feature type="compositionally biased region" description="Basic and acidic residues" evidence="2">
    <location>
        <begin position="1136"/>
        <end position="1145"/>
    </location>
</feature>
<feature type="region of interest" description="Disordered" evidence="2">
    <location>
        <begin position="200"/>
        <end position="237"/>
    </location>
</feature>
<evidence type="ECO:0000313" key="4">
    <source>
        <dbReference type="EMBL" id="TPP54461.1"/>
    </source>
</evidence>
<dbReference type="CDD" id="cd00160">
    <property type="entry name" value="RhoGEF"/>
    <property type="match status" value="1"/>
</dbReference>
<feature type="region of interest" description="Disordered" evidence="2">
    <location>
        <begin position="1730"/>
        <end position="1749"/>
    </location>
</feature>
<dbReference type="Gene3D" id="1.20.900.10">
    <property type="entry name" value="Dbl homology (DH) domain"/>
    <property type="match status" value="1"/>
</dbReference>
<feature type="compositionally biased region" description="Low complexity" evidence="2">
    <location>
        <begin position="1221"/>
        <end position="1230"/>
    </location>
</feature>
<feature type="compositionally biased region" description="Basic and acidic residues" evidence="2">
    <location>
        <begin position="473"/>
        <end position="500"/>
    </location>
</feature>
<dbReference type="InterPro" id="IPR035899">
    <property type="entry name" value="DBL_dom_sf"/>
</dbReference>
<feature type="region of interest" description="Disordered" evidence="2">
    <location>
        <begin position="1266"/>
        <end position="1333"/>
    </location>
</feature>
<dbReference type="InterPro" id="IPR039919">
    <property type="entry name" value="ARHGEF10/ARHGEF17"/>
</dbReference>
<feature type="compositionally biased region" description="Pro residues" evidence="2">
    <location>
        <begin position="1711"/>
        <end position="1721"/>
    </location>
</feature>
<dbReference type="EMBL" id="SUNJ01015521">
    <property type="protein sequence ID" value="TPP54461.1"/>
    <property type="molecule type" value="Genomic_DNA"/>
</dbReference>
<feature type="compositionally biased region" description="Polar residues" evidence="2">
    <location>
        <begin position="1"/>
        <end position="18"/>
    </location>
</feature>
<feature type="region of interest" description="Disordered" evidence="2">
    <location>
        <begin position="1"/>
        <end position="26"/>
    </location>
</feature>
<feature type="compositionally biased region" description="Polar residues" evidence="2">
    <location>
        <begin position="1146"/>
        <end position="1162"/>
    </location>
</feature>
<dbReference type="Pfam" id="PF19056">
    <property type="entry name" value="WD40_2"/>
    <property type="match status" value="2"/>
</dbReference>
<accession>A0A504Y187</accession>
<feature type="compositionally biased region" description="Polar residues" evidence="2">
    <location>
        <begin position="202"/>
        <end position="221"/>
    </location>
</feature>
<feature type="compositionally biased region" description="Low complexity" evidence="2">
    <location>
        <begin position="347"/>
        <end position="357"/>
    </location>
</feature>
<dbReference type="PANTHER" id="PTHR12877">
    <property type="entry name" value="RHO GUANINE NUCLEOTIDE EXCHANGE FACTOR"/>
    <property type="match status" value="1"/>
</dbReference>
<evidence type="ECO:0000313" key="5">
    <source>
        <dbReference type="Proteomes" id="UP000316759"/>
    </source>
</evidence>
<dbReference type="GO" id="GO:0030036">
    <property type="term" value="P:actin cytoskeleton organization"/>
    <property type="evidence" value="ECO:0007669"/>
    <property type="project" value="TreeGrafter"/>
</dbReference>
<dbReference type="SUPFAM" id="SSF48065">
    <property type="entry name" value="DBL homology domain (DH-domain)"/>
    <property type="match status" value="1"/>
</dbReference>
<feature type="region of interest" description="Disordered" evidence="2">
    <location>
        <begin position="1792"/>
        <end position="1818"/>
    </location>
</feature>
<dbReference type="SUPFAM" id="SSF50998">
    <property type="entry name" value="Quinoprotein alcohol dehydrogenase-like"/>
    <property type="match status" value="1"/>
</dbReference>
<feature type="region of interest" description="Disordered" evidence="2">
    <location>
        <begin position="550"/>
        <end position="586"/>
    </location>
</feature>
<feature type="region of interest" description="Disordered" evidence="2">
    <location>
        <begin position="1109"/>
        <end position="1183"/>
    </location>
</feature>
<comment type="caution">
    <text evidence="4">The sequence shown here is derived from an EMBL/GenBank/DDBJ whole genome shotgun (WGS) entry which is preliminary data.</text>
</comment>
<dbReference type="PROSITE" id="PS50010">
    <property type="entry name" value="DH_2"/>
    <property type="match status" value="1"/>
</dbReference>
<organism evidence="4 5">
    <name type="scientific">Fasciola gigantica</name>
    <name type="common">Giant liver fluke</name>
    <dbReference type="NCBI Taxonomy" id="46835"/>
    <lineage>
        <taxon>Eukaryota</taxon>
        <taxon>Metazoa</taxon>
        <taxon>Spiralia</taxon>
        <taxon>Lophotrochozoa</taxon>
        <taxon>Platyhelminthes</taxon>
        <taxon>Trematoda</taxon>
        <taxon>Digenea</taxon>
        <taxon>Plagiorchiida</taxon>
        <taxon>Echinostomata</taxon>
        <taxon>Echinostomatoidea</taxon>
        <taxon>Fasciolidae</taxon>
        <taxon>Fasciola</taxon>
    </lineage>
</organism>
<dbReference type="SMART" id="SM00325">
    <property type="entry name" value="RhoGEF"/>
    <property type="match status" value="1"/>
</dbReference>
<evidence type="ECO:0000256" key="1">
    <source>
        <dbReference type="ARBA" id="ARBA00022658"/>
    </source>
</evidence>
<dbReference type="STRING" id="46835.A0A504Y187"/>
<feature type="compositionally biased region" description="Polar residues" evidence="2">
    <location>
        <begin position="501"/>
        <end position="510"/>
    </location>
</feature>
<evidence type="ECO:0000256" key="2">
    <source>
        <dbReference type="SAM" id="MobiDB-lite"/>
    </source>
</evidence>
<feature type="compositionally biased region" description="Low complexity" evidence="2">
    <location>
        <begin position="222"/>
        <end position="237"/>
    </location>
</feature>
<protein>
    <submittedName>
        <fullName evidence="4">Rho guanine nucleotide exchange factor 17</fullName>
    </submittedName>
</protein>
<dbReference type="InterPro" id="IPR011047">
    <property type="entry name" value="Quinoprotein_ADH-like_sf"/>
</dbReference>
<feature type="compositionally biased region" description="Low complexity" evidence="2">
    <location>
        <begin position="511"/>
        <end position="536"/>
    </location>
</feature>
<dbReference type="PANTHER" id="PTHR12877:SF15">
    <property type="entry name" value="RHO GUANINE NUCLEOTIDE EXCHANGE FACTOR 17"/>
    <property type="match status" value="1"/>
</dbReference>
<dbReference type="OrthoDB" id="4066896at2759"/>
<dbReference type="InterPro" id="IPR000219">
    <property type="entry name" value="DH_dom"/>
</dbReference>
<feature type="region of interest" description="Disordered" evidence="2">
    <location>
        <begin position="1665"/>
        <end position="1724"/>
    </location>
</feature>
<dbReference type="GO" id="GO:0005085">
    <property type="term" value="F:guanyl-nucleotide exchange factor activity"/>
    <property type="evidence" value="ECO:0007669"/>
    <property type="project" value="UniProtKB-KW"/>
</dbReference>
<proteinExistence type="predicted"/>
<feature type="compositionally biased region" description="Low complexity" evidence="2">
    <location>
        <begin position="1300"/>
        <end position="1313"/>
    </location>
</feature>
<dbReference type="Pfam" id="PF00621">
    <property type="entry name" value="RhoGEF"/>
    <property type="match status" value="1"/>
</dbReference>
<feature type="compositionally biased region" description="Low complexity" evidence="2">
    <location>
        <begin position="563"/>
        <end position="576"/>
    </location>
</feature>
<keyword evidence="5" id="KW-1185">Reference proteome</keyword>
<keyword evidence="1" id="KW-0344">Guanine-nucleotide releasing factor</keyword>
<evidence type="ECO:0000259" key="3">
    <source>
        <dbReference type="PROSITE" id="PS50010"/>
    </source>
</evidence>
<reference evidence="4 5" key="1">
    <citation type="submission" date="2019-04" db="EMBL/GenBank/DDBJ databases">
        <title>Annotation for the trematode Fasciola gigantica.</title>
        <authorList>
            <person name="Choi Y.-J."/>
        </authorList>
    </citation>
    <scope>NUCLEOTIDE SEQUENCE [LARGE SCALE GENOMIC DNA]</scope>
    <source>
        <strain evidence="4">Uganda_cow_1</strain>
    </source>
</reference>
<feature type="domain" description="DH" evidence="3">
    <location>
        <begin position="602"/>
        <end position="783"/>
    </location>
</feature>